<comment type="subcellular location">
    <subcellularLocation>
        <location evidence="4">Cell membrane</location>
    </subcellularLocation>
    <subcellularLocation>
        <location evidence="1">Membrane</location>
        <topology evidence="1">Multi-pass membrane protein</topology>
    </subcellularLocation>
</comment>
<feature type="transmembrane region" description="Helical" evidence="5">
    <location>
        <begin position="450"/>
        <end position="469"/>
    </location>
</feature>
<evidence type="ECO:0000313" key="7">
    <source>
        <dbReference type="Proteomes" id="UP001232445"/>
    </source>
</evidence>
<dbReference type="Proteomes" id="UP001232445">
    <property type="component" value="Unassembled WGS sequence"/>
</dbReference>
<feature type="transmembrane region" description="Helical" evidence="5">
    <location>
        <begin position="416"/>
        <end position="438"/>
    </location>
</feature>
<keyword evidence="7" id="KW-1185">Reference proteome</keyword>
<feature type="transmembrane region" description="Helical" evidence="5">
    <location>
        <begin position="387"/>
        <end position="404"/>
    </location>
</feature>
<dbReference type="Pfam" id="PF03323">
    <property type="entry name" value="GerA"/>
    <property type="match status" value="1"/>
</dbReference>
<dbReference type="PIRSF" id="PIRSF005690">
    <property type="entry name" value="GerBA"/>
    <property type="match status" value="1"/>
</dbReference>
<dbReference type="InterPro" id="IPR050768">
    <property type="entry name" value="UPF0353/GerABKA_families"/>
</dbReference>
<keyword evidence="5" id="KW-0812">Transmembrane</keyword>
<dbReference type="InterPro" id="IPR004995">
    <property type="entry name" value="Spore_Ger"/>
</dbReference>
<evidence type="ECO:0000256" key="5">
    <source>
        <dbReference type="SAM" id="Phobius"/>
    </source>
</evidence>
<evidence type="ECO:0000313" key="6">
    <source>
        <dbReference type="EMBL" id="MDQ0339169.1"/>
    </source>
</evidence>
<accession>A0ABU0CTG0</accession>
<keyword evidence="5" id="KW-1133">Transmembrane helix</keyword>
<protein>
    <submittedName>
        <fullName evidence="6">Stage V sporulation protein AF</fullName>
    </submittedName>
</protein>
<dbReference type="RefSeq" id="WP_307338733.1">
    <property type="nucleotide sequence ID" value="NZ_JAUSUQ010000006.1"/>
</dbReference>
<name>A0ABU0CTG0_9BACI</name>
<comment type="similarity">
    <text evidence="2 4">Belongs to the GerABKA family.</text>
</comment>
<gene>
    <name evidence="6" type="ORF">J2S00_001955</name>
</gene>
<evidence type="ECO:0000256" key="4">
    <source>
        <dbReference type="PIRNR" id="PIRNR005690"/>
    </source>
</evidence>
<keyword evidence="3 4" id="KW-0472">Membrane</keyword>
<reference evidence="6 7" key="1">
    <citation type="submission" date="2023-07" db="EMBL/GenBank/DDBJ databases">
        <title>Genomic Encyclopedia of Type Strains, Phase IV (KMG-IV): sequencing the most valuable type-strain genomes for metagenomic binning, comparative biology and taxonomic classification.</title>
        <authorList>
            <person name="Goeker M."/>
        </authorList>
    </citation>
    <scope>NUCLEOTIDE SEQUENCE [LARGE SCALE GENOMIC DNA]</scope>
    <source>
        <strain evidence="6 7">DSM 17740</strain>
    </source>
</reference>
<evidence type="ECO:0000256" key="1">
    <source>
        <dbReference type="ARBA" id="ARBA00004141"/>
    </source>
</evidence>
<comment type="caution">
    <text evidence="6">The sequence shown here is derived from an EMBL/GenBank/DDBJ whole genome shotgun (WGS) entry which is preliminary data.</text>
</comment>
<evidence type="ECO:0000256" key="3">
    <source>
        <dbReference type="ARBA" id="ARBA00023136"/>
    </source>
</evidence>
<feature type="transmembrane region" description="Helical" evidence="5">
    <location>
        <begin position="361"/>
        <end position="381"/>
    </location>
</feature>
<feature type="transmembrane region" description="Helical" evidence="5">
    <location>
        <begin position="332"/>
        <end position="349"/>
    </location>
</feature>
<sequence>MDKLTEKRTIDKSLEKNYIYMDERLDLKANYDVGCRKYKVGNRDIHVFFVNGLSDTANMTQLLRQISFVNKPLTNEGAFKTLFEETLANVQVEVVESIDDCIDQLLSGLMVIMGEGWEKALVVDVRKYPGREPEEPDTERVVRGSRDGFTENIIHNTAIVRRRIRDERLRMEMHQVGERSKTDICISYIKDIANPRLVEELRQQLEKIDVDGIPMGEKAIEEFVIKQGYNPFPKVRFTERPDVAAAHLYEGHVLIMVDTSPAVIILPTTYFHHLQHAEEFRQTPFIGLYVRWIRFIGILSAIFLLPLYTLFVMEPALLPEKLKFIGPQKDNYALPIFLQFLIAELGIDMMRMAAIHTPTPLATAMGLVAAILIGEIAIQVGLFVPEVILYLAVAAIGTFATPSYEVSMANKMIRLGLLLLVVLFKVPGFVIGVTVTLVALSMMKSLRTPYLWPFIPFNLKAFATVILRLTSSMTKTRPSIVHPLNKRKQPGR</sequence>
<proteinExistence type="inferred from homology"/>
<dbReference type="PANTHER" id="PTHR22550">
    <property type="entry name" value="SPORE GERMINATION PROTEIN"/>
    <property type="match status" value="1"/>
</dbReference>
<organism evidence="6 7">
    <name type="scientific">Caldalkalibacillus uzonensis</name>
    <dbReference type="NCBI Taxonomy" id="353224"/>
    <lineage>
        <taxon>Bacteria</taxon>
        <taxon>Bacillati</taxon>
        <taxon>Bacillota</taxon>
        <taxon>Bacilli</taxon>
        <taxon>Bacillales</taxon>
        <taxon>Bacillaceae</taxon>
        <taxon>Caldalkalibacillus</taxon>
    </lineage>
</organism>
<dbReference type="EMBL" id="JAUSUQ010000006">
    <property type="protein sequence ID" value="MDQ0339169.1"/>
    <property type="molecule type" value="Genomic_DNA"/>
</dbReference>
<feature type="transmembrane region" description="Helical" evidence="5">
    <location>
        <begin position="292"/>
        <end position="312"/>
    </location>
</feature>
<evidence type="ECO:0000256" key="2">
    <source>
        <dbReference type="ARBA" id="ARBA00005278"/>
    </source>
</evidence>
<dbReference type="PANTHER" id="PTHR22550:SF9">
    <property type="entry name" value="STAGE V SPORULATION PROTEIN AF"/>
    <property type="match status" value="1"/>
</dbReference>